<feature type="transmembrane region" description="Helical" evidence="9">
    <location>
        <begin position="156"/>
        <end position="180"/>
    </location>
</feature>
<feature type="transmembrane region" description="Helical" evidence="9">
    <location>
        <begin position="671"/>
        <end position="692"/>
    </location>
</feature>
<feature type="transmembrane region" description="Helical" evidence="9">
    <location>
        <begin position="535"/>
        <end position="555"/>
    </location>
</feature>
<dbReference type="InterPro" id="IPR020846">
    <property type="entry name" value="MFS_dom"/>
</dbReference>
<dbReference type="InterPro" id="IPR000109">
    <property type="entry name" value="POT_fam"/>
</dbReference>
<dbReference type="InterPro" id="IPR050171">
    <property type="entry name" value="MFS_Transporters"/>
</dbReference>
<evidence type="ECO:0000313" key="11">
    <source>
        <dbReference type="EMBL" id="GGE38424.1"/>
    </source>
</evidence>
<dbReference type="InterPro" id="IPR005279">
    <property type="entry name" value="Dipep/tripep_permease"/>
</dbReference>
<keyword evidence="3" id="KW-1003">Cell membrane</keyword>
<evidence type="ECO:0000256" key="7">
    <source>
        <dbReference type="ARBA" id="ARBA00023136"/>
    </source>
</evidence>
<feature type="transmembrane region" description="Helical" evidence="9">
    <location>
        <begin position="633"/>
        <end position="651"/>
    </location>
</feature>
<feature type="transmembrane region" description="Helical" evidence="9">
    <location>
        <begin position="282"/>
        <end position="302"/>
    </location>
</feature>
<dbReference type="PROSITE" id="PS01023">
    <property type="entry name" value="PTR2_2"/>
    <property type="match status" value="1"/>
</dbReference>
<sequence>MKTNLEHQQPFNFFDTQVLGHPAGLFVLFFTEMWERFSYYGMRAILVLFLVSSFGLGGWDWPREHALALYGTYTSLVYLTPILGGYLADKYMGYQKAVVIGAIIMTLGHASMALEFAHFFMYLGIALLIIGNGFFKPNITSIISELYQKHPDKKDGAYTIFYMGVNAGAFLGILLCGYLGEKIGWSFGFGLAGIFMLFGMLQFYFARNIFGKAGLKPTKEEDESDEDKAAKLEFKGDKLNPFTLLDKILIGIAVVLGLVWIINDPVSIIGENSVLAFGDTDFSTLTALAALFAFLLVLFLRIIRYPVKVRDRMVAIIFFALFTVCFWTCFEQAGGSMTIFAKDYTDRIMSGNWYTVFLIANILITVVPIAIITWVLILLFKQTFKNYPIANITLGISFVLIWGLVIWMINRDLNSSAYIANYEVVEKAMLDKNGQPVLDEEGNAQTKIIPVTEDYQISASDEIIKKEVTIIEPIDFEIGDQMKVIDVDKKGNFIYLDESTENRIREATQEGENTGIVNAEIKEIKENEIEIPATWFLILNSLFIIMFAPLFSKWWESKRNPSGAMKYGLGLILLGLGFAALAFGSLGIDQGAKVASVSIIWLILAYLFHTLGELCLSPVALSYISKLVPGRMIAMMFGIWYIAIAIGNKLAGTLGGQIDKITEAYSMTTFFLIFTLVPAALGLLAIALNPLLKKLMHGVR</sequence>
<dbReference type="EMBL" id="BMGM01000007">
    <property type="protein sequence ID" value="GGE38424.1"/>
    <property type="molecule type" value="Genomic_DNA"/>
</dbReference>
<keyword evidence="5" id="KW-0571">Peptide transport</keyword>
<dbReference type="InterPro" id="IPR018456">
    <property type="entry name" value="PTR2_symporter_CS"/>
</dbReference>
<dbReference type="RefSeq" id="WP_188458810.1">
    <property type="nucleotide sequence ID" value="NZ_BMGM01000007.1"/>
</dbReference>
<dbReference type="PANTHER" id="PTHR23517:SF15">
    <property type="entry name" value="PROTON-DEPENDENT OLIGOPEPTIDE FAMILY TRANSPORT PROTEIN"/>
    <property type="match status" value="1"/>
</dbReference>
<comment type="subcellular location">
    <subcellularLocation>
        <location evidence="1">Cell membrane</location>
        <topology evidence="1">Multi-pass membrane protein</topology>
    </subcellularLocation>
    <subcellularLocation>
        <location evidence="8">Membrane</location>
        <topology evidence="8">Multi-pass membrane protein</topology>
    </subcellularLocation>
</comment>
<evidence type="ECO:0000256" key="4">
    <source>
        <dbReference type="ARBA" id="ARBA00022692"/>
    </source>
</evidence>
<keyword evidence="12" id="KW-1185">Reference proteome</keyword>
<name>A0ABQ1SIQ1_9FLAO</name>
<evidence type="ECO:0000256" key="5">
    <source>
        <dbReference type="ARBA" id="ARBA00022856"/>
    </source>
</evidence>
<feature type="transmembrane region" description="Helical" evidence="9">
    <location>
        <begin position="186"/>
        <end position="206"/>
    </location>
</feature>
<dbReference type="Pfam" id="PF00854">
    <property type="entry name" value="PTR2"/>
    <property type="match status" value="2"/>
</dbReference>
<reference evidence="12" key="1">
    <citation type="journal article" date="2019" name="Int. J. Syst. Evol. Microbiol.">
        <title>The Global Catalogue of Microorganisms (GCM) 10K type strain sequencing project: providing services to taxonomists for standard genome sequencing and annotation.</title>
        <authorList>
            <consortium name="The Broad Institute Genomics Platform"/>
            <consortium name="The Broad Institute Genome Sequencing Center for Infectious Disease"/>
            <person name="Wu L."/>
            <person name="Ma J."/>
        </authorList>
    </citation>
    <scope>NUCLEOTIDE SEQUENCE [LARGE SCALE GENOMIC DNA]</scope>
    <source>
        <strain evidence="12">CGMCC 1.12931</strain>
    </source>
</reference>
<accession>A0ABQ1SIQ1</accession>
<feature type="transmembrane region" description="Helical" evidence="9">
    <location>
        <begin position="116"/>
        <end position="135"/>
    </location>
</feature>
<feature type="transmembrane region" description="Helical" evidence="9">
    <location>
        <begin position="244"/>
        <end position="262"/>
    </location>
</feature>
<comment type="caution">
    <text evidence="11">The sequence shown here is derived from an EMBL/GenBank/DDBJ whole genome shotgun (WGS) entry which is preliminary data.</text>
</comment>
<dbReference type="PANTHER" id="PTHR23517">
    <property type="entry name" value="RESISTANCE PROTEIN MDTM, PUTATIVE-RELATED-RELATED"/>
    <property type="match status" value="1"/>
</dbReference>
<dbReference type="InterPro" id="IPR036259">
    <property type="entry name" value="MFS_trans_sf"/>
</dbReference>
<evidence type="ECO:0000256" key="6">
    <source>
        <dbReference type="ARBA" id="ARBA00022989"/>
    </source>
</evidence>
<feature type="transmembrane region" description="Helical" evidence="9">
    <location>
        <begin position="389"/>
        <end position="409"/>
    </location>
</feature>
<feature type="transmembrane region" description="Helical" evidence="9">
    <location>
        <begin position="94"/>
        <end position="110"/>
    </location>
</feature>
<evidence type="ECO:0000259" key="10">
    <source>
        <dbReference type="PROSITE" id="PS50850"/>
    </source>
</evidence>
<keyword evidence="6 9" id="KW-1133">Transmembrane helix</keyword>
<feature type="domain" description="Major facilitator superfamily (MFS) profile" evidence="10">
    <location>
        <begin position="24"/>
        <end position="693"/>
    </location>
</feature>
<keyword evidence="4 8" id="KW-0812">Transmembrane</keyword>
<dbReference type="SUPFAM" id="SSF103473">
    <property type="entry name" value="MFS general substrate transporter"/>
    <property type="match status" value="2"/>
</dbReference>
<dbReference type="Proteomes" id="UP000599179">
    <property type="component" value="Unassembled WGS sequence"/>
</dbReference>
<evidence type="ECO:0000256" key="3">
    <source>
        <dbReference type="ARBA" id="ARBA00022475"/>
    </source>
</evidence>
<keyword evidence="7 9" id="KW-0472">Membrane</keyword>
<feature type="transmembrane region" description="Helical" evidence="9">
    <location>
        <begin position="567"/>
        <end position="587"/>
    </location>
</feature>
<comment type="similarity">
    <text evidence="8">Belongs to the major facilitator superfamily. Proton-dependent oligopeptide transporter (POT/PTR) (TC 2.A.17) family.</text>
</comment>
<feature type="transmembrane region" description="Helical" evidence="9">
    <location>
        <begin position="314"/>
        <end position="333"/>
    </location>
</feature>
<feature type="transmembrane region" description="Helical" evidence="9">
    <location>
        <begin position="67"/>
        <end position="87"/>
    </location>
</feature>
<evidence type="ECO:0000256" key="1">
    <source>
        <dbReference type="ARBA" id="ARBA00004651"/>
    </source>
</evidence>
<dbReference type="Gene3D" id="1.20.1250.20">
    <property type="entry name" value="MFS general substrate transporter like domains"/>
    <property type="match status" value="2"/>
</dbReference>
<protein>
    <recommendedName>
        <fullName evidence="10">Major facilitator superfamily (MFS) profile domain-containing protein</fullName>
    </recommendedName>
</protein>
<evidence type="ECO:0000256" key="8">
    <source>
        <dbReference type="RuleBase" id="RU003755"/>
    </source>
</evidence>
<evidence type="ECO:0000313" key="12">
    <source>
        <dbReference type="Proteomes" id="UP000599179"/>
    </source>
</evidence>
<dbReference type="PROSITE" id="PS01022">
    <property type="entry name" value="PTR2_1"/>
    <property type="match status" value="1"/>
</dbReference>
<dbReference type="CDD" id="cd17346">
    <property type="entry name" value="MFS_DtpA_like"/>
    <property type="match status" value="1"/>
</dbReference>
<proteinExistence type="inferred from homology"/>
<dbReference type="PROSITE" id="PS50850">
    <property type="entry name" value="MFS"/>
    <property type="match status" value="1"/>
</dbReference>
<evidence type="ECO:0000256" key="2">
    <source>
        <dbReference type="ARBA" id="ARBA00022448"/>
    </source>
</evidence>
<feature type="transmembrane region" description="Helical" evidence="9">
    <location>
        <begin position="40"/>
        <end position="61"/>
    </location>
</feature>
<dbReference type="NCBIfam" id="TIGR00924">
    <property type="entry name" value="yjdL_sub1_fam"/>
    <property type="match status" value="1"/>
</dbReference>
<keyword evidence="5" id="KW-0653">Protein transport</keyword>
<feature type="transmembrane region" description="Helical" evidence="9">
    <location>
        <begin position="353"/>
        <end position="377"/>
    </location>
</feature>
<keyword evidence="2 8" id="KW-0813">Transport</keyword>
<organism evidence="11 12">
    <name type="scientific">Psychroflexus planctonicus</name>
    <dbReference type="NCBI Taxonomy" id="1526575"/>
    <lineage>
        <taxon>Bacteria</taxon>
        <taxon>Pseudomonadati</taxon>
        <taxon>Bacteroidota</taxon>
        <taxon>Flavobacteriia</taxon>
        <taxon>Flavobacteriales</taxon>
        <taxon>Flavobacteriaceae</taxon>
        <taxon>Psychroflexus</taxon>
    </lineage>
</organism>
<feature type="transmembrane region" description="Helical" evidence="9">
    <location>
        <begin position="599"/>
        <end position="621"/>
    </location>
</feature>
<evidence type="ECO:0000256" key="9">
    <source>
        <dbReference type="SAM" id="Phobius"/>
    </source>
</evidence>
<gene>
    <name evidence="11" type="ORF">GCM10010832_18360</name>
</gene>